<reference evidence="6" key="1">
    <citation type="journal article" date="2017" name="Ticks Tick Borne Dis.">
        <title>An insight into the sialome of Hyalomma excavatum.</title>
        <authorList>
            <person name="Ribeiro J.M."/>
            <person name="Slovak M."/>
            <person name="Francischetti I.M."/>
        </authorList>
    </citation>
    <scope>NUCLEOTIDE SEQUENCE</scope>
    <source>
        <strain evidence="6">Samish</strain>
        <tissue evidence="6">Salivary glands</tissue>
    </source>
</reference>
<dbReference type="EMBL" id="GEFH01000857">
    <property type="protein sequence ID" value="JAP67724.1"/>
    <property type="molecule type" value="mRNA"/>
</dbReference>
<dbReference type="PANTHER" id="PTHR10131:SF138">
    <property type="entry name" value="RE66324P"/>
    <property type="match status" value="1"/>
</dbReference>
<dbReference type="AlphaFoldDB" id="A0A131XJI5"/>
<dbReference type="SUPFAM" id="SSF57850">
    <property type="entry name" value="RING/U-box"/>
    <property type="match status" value="1"/>
</dbReference>
<dbReference type="GO" id="GO:0009898">
    <property type="term" value="C:cytoplasmic side of plasma membrane"/>
    <property type="evidence" value="ECO:0007669"/>
    <property type="project" value="TreeGrafter"/>
</dbReference>
<evidence type="ECO:0000259" key="5">
    <source>
        <dbReference type="PROSITE" id="PS50089"/>
    </source>
</evidence>
<keyword evidence="1 3" id="KW-0863">Zinc-finger</keyword>
<protein>
    <submittedName>
        <fullName evidence="6">Putative tnf receptor-associated factor</fullName>
    </submittedName>
</protein>
<feature type="non-terminal residue" evidence="6">
    <location>
        <position position="1"/>
    </location>
</feature>
<dbReference type="PROSITE" id="PS50089">
    <property type="entry name" value="ZF_RING_2"/>
    <property type="match status" value="1"/>
</dbReference>
<keyword evidence="2" id="KW-0862">Zinc</keyword>
<feature type="coiled-coil region" evidence="4">
    <location>
        <begin position="177"/>
        <end position="204"/>
    </location>
</feature>
<evidence type="ECO:0000256" key="2">
    <source>
        <dbReference type="ARBA" id="ARBA00022833"/>
    </source>
</evidence>
<dbReference type="Pfam" id="PF13920">
    <property type="entry name" value="zf-C3HC4_3"/>
    <property type="match status" value="1"/>
</dbReference>
<dbReference type="SUPFAM" id="SSF49599">
    <property type="entry name" value="TRAF domain-like"/>
    <property type="match status" value="1"/>
</dbReference>
<dbReference type="GO" id="GO:0005164">
    <property type="term" value="F:tumor necrosis factor receptor binding"/>
    <property type="evidence" value="ECO:0007669"/>
    <property type="project" value="TreeGrafter"/>
</dbReference>
<evidence type="ECO:0000256" key="1">
    <source>
        <dbReference type="ARBA" id="ARBA00022771"/>
    </source>
</evidence>
<evidence type="ECO:0000256" key="4">
    <source>
        <dbReference type="SAM" id="Coils"/>
    </source>
</evidence>
<dbReference type="InterPro" id="IPR013083">
    <property type="entry name" value="Znf_RING/FYVE/PHD"/>
</dbReference>
<evidence type="ECO:0000313" key="6">
    <source>
        <dbReference type="EMBL" id="JAP67724.1"/>
    </source>
</evidence>
<keyword evidence="1 3" id="KW-0479">Metal-binding</keyword>
<sequence>VNWRPMRFVSEVPSSRLCGLCAMIPKRVLLLPCGHVLCQWCHAASSQESGGRCPLDQEPFDDAECSGHDFPVRRANVLRVYCWNEPDGCQFEGSVEDMLWHYENNCTFHVVECLRCGEGVLHRDLSEHCMTGCTGGVSSASAENTSSVPTAVTLQEVTSVLDDLKALITHINHDQLLPAIQSQMNELTEQVRSQENKFAAITREVSASVEAEIASKLAVSEQNLKTKMLSITDRISTIARQLASLQEAIIPTSAESMFILRKLEHLTSRSFCTGEEMQRTSSKHDAHCIVAKCDRQGSEVCACLPRMPLTSRKWGEMPSSERYVVILENCDRLLVNDKHTHLAQIRVLHTRDTYFTVEFYNIEGVPFAEIEFFAMLWGRFCPEPSFVMRVFEWGIGYTNPLPSFSSHCCGGLQQHYQYKFRPCIPTLKRKNFLRDGKMKLEIEISHKESTQPRLCWSNAF</sequence>
<accession>A0A131XJI5</accession>
<dbReference type="Gene3D" id="3.30.40.10">
    <property type="entry name" value="Zinc/RING finger domain, C3HC4 (zinc finger)"/>
    <property type="match status" value="1"/>
</dbReference>
<keyword evidence="6" id="KW-0675">Receptor</keyword>
<proteinExistence type="evidence at transcript level"/>
<evidence type="ECO:0000256" key="3">
    <source>
        <dbReference type="PROSITE-ProRule" id="PRU00175"/>
    </source>
</evidence>
<name>A0A131XJI5_9ACAR</name>
<feature type="domain" description="RING-type" evidence="5">
    <location>
        <begin position="18"/>
        <end position="57"/>
    </location>
</feature>
<organism evidence="6">
    <name type="scientific">Hyalomma excavatum</name>
    <dbReference type="NCBI Taxonomy" id="257692"/>
    <lineage>
        <taxon>Eukaryota</taxon>
        <taxon>Metazoa</taxon>
        <taxon>Ecdysozoa</taxon>
        <taxon>Arthropoda</taxon>
        <taxon>Chelicerata</taxon>
        <taxon>Arachnida</taxon>
        <taxon>Acari</taxon>
        <taxon>Parasitiformes</taxon>
        <taxon>Ixodida</taxon>
        <taxon>Ixodoidea</taxon>
        <taxon>Ixodidae</taxon>
        <taxon>Hyalomminae</taxon>
        <taxon>Hyalomma</taxon>
    </lineage>
</organism>
<dbReference type="InterPro" id="IPR001841">
    <property type="entry name" value="Znf_RING"/>
</dbReference>
<dbReference type="GO" id="GO:0008270">
    <property type="term" value="F:zinc ion binding"/>
    <property type="evidence" value="ECO:0007669"/>
    <property type="project" value="UniProtKB-KW"/>
</dbReference>
<dbReference type="PANTHER" id="PTHR10131">
    <property type="entry name" value="TNF RECEPTOR ASSOCIATED FACTOR"/>
    <property type="match status" value="1"/>
</dbReference>
<keyword evidence="4" id="KW-0175">Coiled coil</keyword>
<dbReference type="GO" id="GO:0043122">
    <property type="term" value="P:regulation of canonical NF-kappaB signal transduction"/>
    <property type="evidence" value="ECO:0007669"/>
    <property type="project" value="TreeGrafter"/>
</dbReference>